<dbReference type="GO" id="GO:0006913">
    <property type="term" value="P:nucleocytoplasmic transport"/>
    <property type="evidence" value="ECO:0007669"/>
    <property type="project" value="TreeGrafter"/>
</dbReference>
<keyword evidence="2" id="KW-0433">Leucine-rich repeat</keyword>
<keyword evidence="3" id="KW-0677">Repeat</keyword>
<evidence type="ECO:0000256" key="1">
    <source>
        <dbReference type="ARBA" id="ARBA00022468"/>
    </source>
</evidence>
<sequence length="412" mass="45744">MAVLLFSASGLTNAKLTELDLSDNAFGPIGVKGIQNLITSPTCFQLQELRLNNNGLGITGGKNGIYGCRPFGRSLHAAERNLSRRYRSPHVLVFKKSKSSSDLNDNTATKIGGRAIATAIYDLNKLRMINLGDCLLRCAGATSLAAAITKNHQELEDEGLDNGDDDSCSTDNDLEEDVDEIEIPVHSNLRKTNSDITAKHDVPSIPVTAKEFLESPTAEKFLALGDDRSCLIMEEINNDLDFDRRISTVLKLFSCVSLDNEEVKDAAFECADAHLMEVFELAEKQDCLSVLSNSLLVQLGLIKSEDKTFKPMTDLTGPLIVLEHVVSQPYFSRIKKEILQLFLSRPNKAIDACGSVKHKWLQTLYSFQEMKCACVVIRYSRPHGSYWDLQFRPTVPQTVILVWWSMESLGSH</sequence>
<evidence type="ECO:0000313" key="5">
    <source>
        <dbReference type="EnsemblMetazoa" id="SMAR004299-PA"/>
    </source>
</evidence>
<reference evidence="5" key="2">
    <citation type="submission" date="2015-02" db="UniProtKB">
        <authorList>
            <consortium name="EnsemblMetazoa"/>
        </authorList>
    </citation>
    <scope>IDENTIFICATION</scope>
</reference>
<dbReference type="eggNOG" id="KOG1909">
    <property type="taxonomic scope" value="Eukaryota"/>
</dbReference>
<dbReference type="EnsemblMetazoa" id="SMAR004299-RA">
    <property type="protein sequence ID" value="SMAR004299-PA"/>
    <property type="gene ID" value="SMAR004299"/>
</dbReference>
<dbReference type="SMART" id="SM00368">
    <property type="entry name" value="LRR_RI"/>
    <property type="match status" value="3"/>
</dbReference>
<dbReference type="AlphaFoldDB" id="T1IT55"/>
<reference evidence="6" key="1">
    <citation type="submission" date="2011-05" db="EMBL/GenBank/DDBJ databases">
        <authorList>
            <person name="Richards S.R."/>
            <person name="Qu J."/>
            <person name="Jiang H."/>
            <person name="Jhangiani S.N."/>
            <person name="Agravi P."/>
            <person name="Goodspeed R."/>
            <person name="Gross S."/>
            <person name="Mandapat C."/>
            <person name="Jackson L."/>
            <person name="Mathew T."/>
            <person name="Pu L."/>
            <person name="Thornton R."/>
            <person name="Saada N."/>
            <person name="Wilczek-Boney K.B."/>
            <person name="Lee S."/>
            <person name="Kovar C."/>
            <person name="Wu Y."/>
            <person name="Scherer S.E."/>
            <person name="Worley K.C."/>
            <person name="Muzny D.M."/>
            <person name="Gibbs R."/>
        </authorList>
    </citation>
    <scope>NUCLEOTIDE SEQUENCE</scope>
    <source>
        <strain evidence="6">Brora</strain>
    </source>
</reference>
<dbReference type="InterPro" id="IPR036720">
    <property type="entry name" value="RanGAP1_C_sf"/>
</dbReference>
<dbReference type="GO" id="GO:0007165">
    <property type="term" value="P:signal transduction"/>
    <property type="evidence" value="ECO:0007669"/>
    <property type="project" value="InterPro"/>
</dbReference>
<dbReference type="GO" id="GO:0005634">
    <property type="term" value="C:nucleus"/>
    <property type="evidence" value="ECO:0007669"/>
    <property type="project" value="TreeGrafter"/>
</dbReference>
<dbReference type="InterPro" id="IPR027038">
    <property type="entry name" value="RanGap"/>
</dbReference>
<dbReference type="PhylomeDB" id="T1IT55"/>
<dbReference type="GO" id="GO:0005829">
    <property type="term" value="C:cytosol"/>
    <property type="evidence" value="ECO:0007669"/>
    <property type="project" value="TreeGrafter"/>
</dbReference>
<protein>
    <recommendedName>
        <fullName evidence="4">Ran-GTPase activating protein 1 C-terminal domain-containing protein</fullName>
    </recommendedName>
</protein>
<organism evidence="5 6">
    <name type="scientific">Strigamia maritima</name>
    <name type="common">European centipede</name>
    <name type="synonym">Geophilus maritimus</name>
    <dbReference type="NCBI Taxonomy" id="126957"/>
    <lineage>
        <taxon>Eukaryota</taxon>
        <taxon>Metazoa</taxon>
        <taxon>Ecdysozoa</taxon>
        <taxon>Arthropoda</taxon>
        <taxon>Myriapoda</taxon>
        <taxon>Chilopoda</taxon>
        <taxon>Pleurostigmophora</taxon>
        <taxon>Geophilomorpha</taxon>
        <taxon>Linotaeniidae</taxon>
        <taxon>Strigamia</taxon>
    </lineage>
</organism>
<evidence type="ECO:0000259" key="4">
    <source>
        <dbReference type="Pfam" id="PF07834"/>
    </source>
</evidence>
<evidence type="ECO:0000313" key="6">
    <source>
        <dbReference type="Proteomes" id="UP000014500"/>
    </source>
</evidence>
<proteinExistence type="predicted"/>
<dbReference type="GO" id="GO:0005096">
    <property type="term" value="F:GTPase activator activity"/>
    <property type="evidence" value="ECO:0007669"/>
    <property type="project" value="UniProtKB-KW"/>
</dbReference>
<keyword evidence="6" id="KW-1185">Reference proteome</keyword>
<dbReference type="SUPFAM" id="SSF69099">
    <property type="entry name" value="Ran-GTPase activating protein 1 (RanGAP1), C-terminal domain"/>
    <property type="match status" value="1"/>
</dbReference>
<dbReference type="Gene3D" id="3.80.10.10">
    <property type="entry name" value="Ribonuclease Inhibitor"/>
    <property type="match status" value="2"/>
</dbReference>
<dbReference type="GO" id="GO:0031267">
    <property type="term" value="F:small GTPase binding"/>
    <property type="evidence" value="ECO:0007669"/>
    <property type="project" value="TreeGrafter"/>
</dbReference>
<evidence type="ECO:0000256" key="2">
    <source>
        <dbReference type="ARBA" id="ARBA00022614"/>
    </source>
</evidence>
<dbReference type="PANTHER" id="PTHR24113">
    <property type="entry name" value="RAN GTPASE-ACTIVATING PROTEIN 1"/>
    <property type="match status" value="1"/>
</dbReference>
<dbReference type="STRING" id="126957.T1IT55"/>
<accession>T1IT55</accession>
<dbReference type="PANTHER" id="PTHR24113:SF12">
    <property type="entry name" value="RAN GTPASE-ACTIVATING PROTEIN 1"/>
    <property type="match status" value="1"/>
</dbReference>
<dbReference type="EMBL" id="AFFK01019090">
    <property type="status" value="NOT_ANNOTATED_CDS"/>
    <property type="molecule type" value="Genomic_DNA"/>
</dbReference>
<dbReference type="InterPro" id="IPR009109">
    <property type="entry name" value="Ran_GTPase_activating_1_C"/>
</dbReference>
<dbReference type="Proteomes" id="UP000014500">
    <property type="component" value="Unassembled WGS sequence"/>
</dbReference>
<evidence type="ECO:0000256" key="3">
    <source>
        <dbReference type="ARBA" id="ARBA00022737"/>
    </source>
</evidence>
<keyword evidence="1" id="KW-0343">GTPase activation</keyword>
<feature type="domain" description="Ran-GTPase activating protein 1 C-terminal" evidence="4">
    <location>
        <begin position="202"/>
        <end position="364"/>
    </location>
</feature>
<dbReference type="Pfam" id="PF07834">
    <property type="entry name" value="RanGAP1_C"/>
    <property type="match status" value="1"/>
</dbReference>
<dbReference type="SUPFAM" id="SSF52047">
    <property type="entry name" value="RNI-like"/>
    <property type="match status" value="1"/>
</dbReference>
<dbReference type="GO" id="GO:0048471">
    <property type="term" value="C:perinuclear region of cytoplasm"/>
    <property type="evidence" value="ECO:0007669"/>
    <property type="project" value="TreeGrafter"/>
</dbReference>
<dbReference type="InterPro" id="IPR032675">
    <property type="entry name" value="LRR_dom_sf"/>
</dbReference>
<dbReference type="HOGENOM" id="CLU_667855_0_0_1"/>
<name>T1IT55_STRMM</name>
<dbReference type="Gene3D" id="1.25.40.200">
    <property type="entry name" value="Ran-GTPase activating protein 1, C-terminal domain"/>
    <property type="match status" value="1"/>
</dbReference>